<comment type="caution">
    <text evidence="1">The sequence shown here is derived from an EMBL/GenBank/DDBJ whole genome shotgun (WGS) entry which is preliminary data.</text>
</comment>
<evidence type="ECO:0000313" key="2">
    <source>
        <dbReference type="Proteomes" id="UP000789366"/>
    </source>
</evidence>
<organism evidence="1 2">
    <name type="scientific">Cetraspora pellucida</name>
    <dbReference type="NCBI Taxonomy" id="1433469"/>
    <lineage>
        <taxon>Eukaryota</taxon>
        <taxon>Fungi</taxon>
        <taxon>Fungi incertae sedis</taxon>
        <taxon>Mucoromycota</taxon>
        <taxon>Glomeromycotina</taxon>
        <taxon>Glomeromycetes</taxon>
        <taxon>Diversisporales</taxon>
        <taxon>Gigasporaceae</taxon>
        <taxon>Cetraspora</taxon>
    </lineage>
</organism>
<keyword evidence="2" id="KW-1185">Reference proteome</keyword>
<accession>A0ACA9K2G8</accession>
<gene>
    <name evidence="1" type="ORF">SPELUC_LOCUS640</name>
</gene>
<reference evidence="1" key="1">
    <citation type="submission" date="2021-06" db="EMBL/GenBank/DDBJ databases">
        <authorList>
            <person name="Kallberg Y."/>
            <person name="Tangrot J."/>
            <person name="Rosling A."/>
        </authorList>
    </citation>
    <scope>NUCLEOTIDE SEQUENCE</scope>
    <source>
        <strain evidence="1">28 12/20/2015</strain>
    </source>
</reference>
<sequence length="68" mass="7638">MPKLFSVDRTGTNKYTAIIKWDGTLIDDKAETFETDFDCIPKEIVDVANTPQHTAFGDRKVDSDSESI</sequence>
<dbReference type="Proteomes" id="UP000789366">
    <property type="component" value="Unassembled WGS sequence"/>
</dbReference>
<protein>
    <submittedName>
        <fullName evidence="1">15066_t:CDS:1</fullName>
    </submittedName>
</protein>
<evidence type="ECO:0000313" key="1">
    <source>
        <dbReference type="EMBL" id="CAG8448189.1"/>
    </source>
</evidence>
<dbReference type="EMBL" id="CAJVPW010000258">
    <property type="protein sequence ID" value="CAG8448189.1"/>
    <property type="molecule type" value="Genomic_DNA"/>
</dbReference>
<proteinExistence type="predicted"/>
<name>A0ACA9K2G8_9GLOM</name>